<comment type="subcellular location">
    <subcellularLocation>
        <location evidence="1">Membrane</location>
        <topology evidence="1">Multi-pass membrane protein</topology>
    </subcellularLocation>
</comment>
<feature type="transmembrane region" description="Helical" evidence="6">
    <location>
        <begin position="813"/>
        <end position="841"/>
    </location>
</feature>
<evidence type="ECO:0000256" key="4">
    <source>
        <dbReference type="ARBA" id="ARBA00023136"/>
    </source>
</evidence>
<evidence type="ECO:0000313" key="7">
    <source>
        <dbReference type="EMBL" id="CCA27702.1"/>
    </source>
</evidence>
<dbReference type="EMBL" id="FR824641">
    <property type="protein sequence ID" value="CCA27702.1"/>
    <property type="molecule type" value="Genomic_DNA"/>
</dbReference>
<keyword evidence="2 6" id="KW-0812">Transmembrane</keyword>
<dbReference type="InterPro" id="IPR008521">
    <property type="entry name" value="Mg_trans_NIPA"/>
</dbReference>
<feature type="compositionally biased region" description="Polar residues" evidence="5">
    <location>
        <begin position="1"/>
        <end position="21"/>
    </location>
</feature>
<feature type="region of interest" description="Disordered" evidence="5">
    <location>
        <begin position="284"/>
        <end position="320"/>
    </location>
</feature>
<keyword evidence="4 6" id="KW-0472">Membrane</keyword>
<feature type="compositionally biased region" description="Polar residues" evidence="5">
    <location>
        <begin position="284"/>
        <end position="299"/>
    </location>
</feature>
<dbReference type="Pfam" id="PF05653">
    <property type="entry name" value="Mg_trans_NIPA"/>
    <property type="match status" value="1"/>
</dbReference>
<keyword evidence="3 6" id="KW-1133">Transmembrane helix</keyword>
<dbReference type="SUPFAM" id="SSF103481">
    <property type="entry name" value="Multidrug resistance efflux transporter EmrE"/>
    <property type="match status" value="1"/>
</dbReference>
<feature type="region of interest" description="Disordered" evidence="5">
    <location>
        <begin position="1"/>
        <end position="30"/>
    </location>
</feature>
<gene>
    <name evidence="7" type="primary">AlNc14C637G12315</name>
    <name evidence="7" type="ORF">ALNC14_138460</name>
</gene>
<feature type="transmembrane region" description="Helical" evidence="6">
    <location>
        <begin position="908"/>
        <end position="931"/>
    </location>
</feature>
<feature type="transmembrane region" description="Helical" evidence="6">
    <location>
        <begin position="847"/>
        <end position="870"/>
    </location>
</feature>
<evidence type="ECO:0000256" key="3">
    <source>
        <dbReference type="ARBA" id="ARBA00022989"/>
    </source>
</evidence>
<evidence type="ECO:0000256" key="5">
    <source>
        <dbReference type="SAM" id="MobiDB-lite"/>
    </source>
</evidence>
<reference evidence="7" key="2">
    <citation type="submission" date="2011-02" db="EMBL/GenBank/DDBJ databases">
        <authorList>
            <person name="MacLean D."/>
        </authorList>
    </citation>
    <scope>NUCLEOTIDE SEQUENCE</scope>
</reference>
<reference evidence="7" key="1">
    <citation type="journal article" date="2011" name="PLoS Biol.">
        <title>Gene gain and loss during evolution of obligate parasitism in the white rust pathogen of Arabidopsis thaliana.</title>
        <authorList>
            <person name="Kemen E."/>
            <person name="Gardiner A."/>
            <person name="Schultz-Larsen T."/>
            <person name="Kemen A.C."/>
            <person name="Balmuth A.L."/>
            <person name="Robert-Seilaniantz A."/>
            <person name="Bailey K."/>
            <person name="Holub E."/>
            <person name="Studholme D.J."/>
            <person name="Maclean D."/>
            <person name="Jones J.D."/>
        </authorList>
    </citation>
    <scope>NUCLEOTIDE SEQUENCE</scope>
</reference>
<sequence>MTTSNAMKVPVQQRNHSTGSHISDPMKSRGNVPAPLPPYDEISLNEIMDPDNPFLLDIIPSSSDSDKVADRNSTIFDAFPTSPEDELAQNQHLYHSFDCPAPLLLRSTSTSSLHAPVHALQSSPSVRFHVASQHKHKRVRSSSDMFQSFMDPESLKTENETEKASFTASDTNLAPLSDEISDAVMHSIQTSFQLGGTDGLIAPLPVAIRPVRVTSPVGLQISSSIAYDEKKHERSISVNNGNDVDTFAKLDTYLGQFCWSNVHGKQLEHANDSIRRNGNSATHTLSFNDTNDANSLTKNKQMKGGKRKRFPTHTRRHSNPSGLLQTVAELQTQAIDSSTIASGFPPIVSAGASESSHSFFSKASAQSCAFSSGSNHLIRSNTPNESFHTRNSSLPSTALHSKLTNTRLKPVIPLPARDRRASHRSTGLSMDLSDMNLGFLNGSENQPAMIQPQRYSKSAYSLLSNMNMALEDASAMNRKLYKCGRCGQPKVGHVCSMPDHRNNWTQVDLEITKRGNVQHPSLQLLSVRAQWKTLQPDHPHAWSRVAHAICVAMSTGRYFSVRSAVFSSFLATFWSIYIVSSTQRSPAIPSPSRDIYSSGITALKLESEAPEAVVHTNPIESELRSEHTPSKSDAFYKWIGLSIVVGSAIASNLGVNVQKLSHVQEAKLAHLGKRTYFTRPVWLIGMILIVLGSIGDLIALGFAPQALVASVGGGSTVLVNVFFAHLWLGQALTLIDGIGTFLIVVGVVSSTVANTPDSQLSLEELEYQFVQTEFLVYVFLTILVLLCISSQLHAIKKRLRGGIAESQARKLPFLYATASGIVGSYSVLLAKCAAILLILTVRGTNQFVYLTTYLFVGGTVVSLVIQTDLFNRAIMEGDTLRVYPMFQCFWIGSSFIGGVVFYEKYLQFGIFEWTCLPIALVFIISGIYLLARQNDEELDSSLDVGNALRRVPLDQHPGHVAQCVRFTTLVPFSPSHYSTSSLFSRLDGTAEERARLLSSSPRKL</sequence>
<dbReference type="AlphaFoldDB" id="F0X1K8"/>
<evidence type="ECO:0000256" key="1">
    <source>
        <dbReference type="ARBA" id="ARBA00004141"/>
    </source>
</evidence>
<proteinExistence type="predicted"/>
<protein>
    <submittedName>
        <fullName evidence="7">Uncharacterized protein AlNc14C637G12315</fullName>
    </submittedName>
</protein>
<dbReference type="InterPro" id="IPR037185">
    <property type="entry name" value="EmrE-like"/>
</dbReference>
<feature type="transmembrane region" description="Helical" evidence="6">
    <location>
        <begin position="706"/>
        <end position="727"/>
    </location>
</feature>
<feature type="transmembrane region" description="Helical" evidence="6">
    <location>
        <begin position="774"/>
        <end position="792"/>
    </location>
</feature>
<dbReference type="PANTHER" id="PTHR12570">
    <property type="match status" value="1"/>
</dbReference>
<organism evidence="7">
    <name type="scientific">Albugo laibachii Nc14</name>
    <dbReference type="NCBI Taxonomy" id="890382"/>
    <lineage>
        <taxon>Eukaryota</taxon>
        <taxon>Sar</taxon>
        <taxon>Stramenopiles</taxon>
        <taxon>Oomycota</taxon>
        <taxon>Peronosporomycetes</taxon>
        <taxon>Albuginales</taxon>
        <taxon>Albuginaceae</taxon>
        <taxon>Albugo</taxon>
    </lineage>
</organism>
<evidence type="ECO:0000256" key="6">
    <source>
        <dbReference type="SAM" id="Phobius"/>
    </source>
</evidence>
<feature type="transmembrane region" description="Helical" evidence="6">
    <location>
        <begin position="882"/>
        <end position="902"/>
    </location>
</feature>
<accession>F0X1K8</accession>
<name>F0X1K8_9STRA</name>
<feature type="transmembrane region" description="Helical" evidence="6">
    <location>
        <begin position="676"/>
        <end position="700"/>
    </location>
</feature>
<dbReference type="GO" id="GO:0016020">
    <property type="term" value="C:membrane"/>
    <property type="evidence" value="ECO:0007669"/>
    <property type="project" value="UniProtKB-SubCell"/>
</dbReference>
<dbReference type="PANTHER" id="PTHR12570:SF9">
    <property type="entry name" value="MAGNESIUM TRANSPORTER NIPA8-RELATED"/>
    <property type="match status" value="1"/>
</dbReference>
<dbReference type="HOGENOM" id="CLU_299063_0_0_1"/>
<feature type="compositionally biased region" description="Basic residues" evidence="5">
    <location>
        <begin position="300"/>
        <end position="318"/>
    </location>
</feature>
<evidence type="ECO:0000256" key="2">
    <source>
        <dbReference type="ARBA" id="ARBA00022692"/>
    </source>
</evidence>
<feature type="transmembrane region" description="Helical" evidence="6">
    <location>
        <begin position="734"/>
        <end position="754"/>
    </location>
</feature>
<dbReference type="GO" id="GO:0015095">
    <property type="term" value="F:magnesium ion transmembrane transporter activity"/>
    <property type="evidence" value="ECO:0007669"/>
    <property type="project" value="InterPro"/>
</dbReference>